<keyword evidence="4" id="KW-1185">Reference proteome</keyword>
<keyword evidence="1" id="KW-0507">mRNA processing</keyword>
<dbReference type="STRING" id="56484.A0A1Y2ENP3"/>
<proteinExistence type="predicted"/>
<gene>
    <name evidence="3" type="ORF">BCR37DRAFT_384830</name>
</gene>
<dbReference type="GO" id="GO:0005681">
    <property type="term" value="C:spliceosomal complex"/>
    <property type="evidence" value="ECO:0007669"/>
    <property type="project" value="TreeGrafter"/>
</dbReference>
<dbReference type="GO" id="GO:0048024">
    <property type="term" value="P:regulation of mRNA splicing, via spliceosome"/>
    <property type="evidence" value="ECO:0007669"/>
    <property type="project" value="TreeGrafter"/>
</dbReference>
<organism evidence="3 4">
    <name type="scientific">Protomyces lactucae-debilis</name>
    <dbReference type="NCBI Taxonomy" id="2754530"/>
    <lineage>
        <taxon>Eukaryota</taxon>
        <taxon>Fungi</taxon>
        <taxon>Dikarya</taxon>
        <taxon>Ascomycota</taxon>
        <taxon>Taphrinomycotina</taxon>
        <taxon>Taphrinomycetes</taxon>
        <taxon>Taphrinales</taxon>
        <taxon>Protomycetaceae</taxon>
        <taxon>Protomyces</taxon>
    </lineage>
</organism>
<feature type="domain" description="PWI" evidence="2">
    <location>
        <begin position="1"/>
        <end position="87"/>
    </location>
</feature>
<protein>
    <submittedName>
        <fullName evidence="3">PWI domain-containing protein</fullName>
    </submittedName>
</protein>
<dbReference type="RefSeq" id="XP_040721793.1">
    <property type="nucleotide sequence ID" value="XM_040870298.1"/>
</dbReference>
<dbReference type="GO" id="GO:0006397">
    <property type="term" value="P:mRNA processing"/>
    <property type="evidence" value="ECO:0007669"/>
    <property type="project" value="UniProtKB-KW"/>
</dbReference>
<sequence>MDNVSLDAMQPWIVTRVTDLLGFEDEIVCSMVTSYLEGERYPDRKVLADSISGFLGDGTDLFTRELWELLDTAQTAPAGIPPAFVEQKKRELAARRFETERVDAQIRTHDPRG</sequence>
<dbReference type="SUPFAM" id="SSF101233">
    <property type="entry name" value="PWI domain"/>
    <property type="match status" value="1"/>
</dbReference>
<evidence type="ECO:0000313" key="4">
    <source>
        <dbReference type="Proteomes" id="UP000193685"/>
    </source>
</evidence>
<dbReference type="OrthoDB" id="163257at2759"/>
<accession>A0A1Y2ENP3</accession>
<dbReference type="Pfam" id="PF01480">
    <property type="entry name" value="PWI"/>
    <property type="match status" value="1"/>
</dbReference>
<evidence type="ECO:0000256" key="1">
    <source>
        <dbReference type="ARBA" id="ARBA00022664"/>
    </source>
</evidence>
<dbReference type="GeneID" id="63786897"/>
<dbReference type="EMBL" id="MCFI01000037">
    <property type="protein sequence ID" value="ORY73200.1"/>
    <property type="molecule type" value="Genomic_DNA"/>
</dbReference>
<dbReference type="PROSITE" id="PS51025">
    <property type="entry name" value="PWI"/>
    <property type="match status" value="1"/>
</dbReference>
<name>A0A1Y2ENP3_PROLT</name>
<dbReference type="PANTHER" id="PTHR23148:SF0">
    <property type="entry name" value="SERINE_ARGININE REPETITIVE MATRIX PROTEIN 1"/>
    <property type="match status" value="1"/>
</dbReference>
<dbReference type="PANTHER" id="PTHR23148">
    <property type="entry name" value="SERINE/ARGININE REGULATED NUCLEAR MATRIX PROTEIN"/>
    <property type="match status" value="1"/>
</dbReference>
<comment type="caution">
    <text evidence="3">The sequence shown here is derived from an EMBL/GenBank/DDBJ whole genome shotgun (WGS) entry which is preliminary data.</text>
</comment>
<dbReference type="InterPro" id="IPR002483">
    <property type="entry name" value="PWI_dom"/>
</dbReference>
<dbReference type="Gene3D" id="1.20.1390.10">
    <property type="entry name" value="PWI domain"/>
    <property type="match status" value="1"/>
</dbReference>
<dbReference type="GO" id="GO:0003723">
    <property type="term" value="F:RNA binding"/>
    <property type="evidence" value="ECO:0007669"/>
    <property type="project" value="TreeGrafter"/>
</dbReference>
<evidence type="ECO:0000259" key="2">
    <source>
        <dbReference type="PROSITE" id="PS51025"/>
    </source>
</evidence>
<dbReference type="InterPro" id="IPR052225">
    <property type="entry name" value="Ser/Arg_repetitive_matrix"/>
</dbReference>
<dbReference type="InterPro" id="IPR036483">
    <property type="entry name" value="PWI_dom_sf"/>
</dbReference>
<evidence type="ECO:0000313" key="3">
    <source>
        <dbReference type="EMBL" id="ORY73200.1"/>
    </source>
</evidence>
<dbReference type="Proteomes" id="UP000193685">
    <property type="component" value="Unassembled WGS sequence"/>
</dbReference>
<dbReference type="OMA" id="FEDEIVC"/>
<reference evidence="3 4" key="1">
    <citation type="submission" date="2016-07" db="EMBL/GenBank/DDBJ databases">
        <title>Pervasive Adenine N6-methylation of Active Genes in Fungi.</title>
        <authorList>
            <consortium name="DOE Joint Genome Institute"/>
            <person name="Mondo S.J."/>
            <person name="Dannebaum R.O."/>
            <person name="Kuo R.C."/>
            <person name="Labutti K."/>
            <person name="Haridas S."/>
            <person name="Kuo A."/>
            <person name="Salamov A."/>
            <person name="Ahrendt S.R."/>
            <person name="Lipzen A."/>
            <person name="Sullivan W."/>
            <person name="Andreopoulos W.B."/>
            <person name="Clum A."/>
            <person name="Lindquist E."/>
            <person name="Daum C."/>
            <person name="Ramamoorthy G.K."/>
            <person name="Gryganskyi A."/>
            <person name="Culley D."/>
            <person name="Magnuson J.K."/>
            <person name="James T.Y."/>
            <person name="O'Malley M.A."/>
            <person name="Stajich J.E."/>
            <person name="Spatafora J.W."/>
            <person name="Visel A."/>
            <person name="Grigoriev I.V."/>
        </authorList>
    </citation>
    <scope>NUCLEOTIDE SEQUENCE [LARGE SCALE GENOMIC DNA]</scope>
    <source>
        <strain evidence="3 4">12-1054</strain>
    </source>
</reference>
<dbReference type="AlphaFoldDB" id="A0A1Y2ENP3"/>
<dbReference type="SMART" id="SM00311">
    <property type="entry name" value="PWI"/>
    <property type="match status" value="1"/>
</dbReference>